<keyword evidence="5" id="KW-1133">Transmembrane helix</keyword>
<organism evidence="9 10">
    <name type="scientific">Iphiclides podalirius</name>
    <name type="common">scarce swallowtail</name>
    <dbReference type="NCBI Taxonomy" id="110791"/>
    <lineage>
        <taxon>Eukaryota</taxon>
        <taxon>Metazoa</taxon>
        <taxon>Ecdysozoa</taxon>
        <taxon>Arthropoda</taxon>
        <taxon>Hexapoda</taxon>
        <taxon>Insecta</taxon>
        <taxon>Pterygota</taxon>
        <taxon>Neoptera</taxon>
        <taxon>Endopterygota</taxon>
        <taxon>Lepidoptera</taxon>
        <taxon>Glossata</taxon>
        <taxon>Ditrysia</taxon>
        <taxon>Papilionoidea</taxon>
        <taxon>Papilionidae</taxon>
        <taxon>Papilioninae</taxon>
        <taxon>Iphiclides</taxon>
    </lineage>
</organism>
<evidence type="ECO:0000256" key="1">
    <source>
        <dbReference type="ARBA" id="ARBA00004141"/>
    </source>
</evidence>
<evidence type="ECO:0000313" key="9">
    <source>
        <dbReference type="EMBL" id="CAH2035251.1"/>
    </source>
</evidence>
<keyword evidence="4" id="KW-0812">Transmembrane</keyword>
<proteinExistence type="inferred from homology"/>
<evidence type="ECO:0000256" key="5">
    <source>
        <dbReference type="ARBA" id="ARBA00022989"/>
    </source>
</evidence>
<evidence type="ECO:0000256" key="6">
    <source>
        <dbReference type="ARBA" id="ARBA00023065"/>
    </source>
</evidence>
<evidence type="ECO:0000313" key="10">
    <source>
        <dbReference type="Proteomes" id="UP000837857"/>
    </source>
</evidence>
<keyword evidence="3 8" id="KW-0813">Transport</keyword>
<keyword evidence="8" id="KW-0375">Hydrogen ion transport</keyword>
<feature type="non-terminal residue" evidence="9">
    <location>
        <position position="1"/>
    </location>
</feature>
<dbReference type="Proteomes" id="UP000837857">
    <property type="component" value="Chromosome 1"/>
</dbReference>
<keyword evidence="6 8" id="KW-0406">Ion transport</keyword>
<keyword evidence="10" id="KW-1185">Reference proteome</keyword>
<dbReference type="PANTHER" id="PTHR11629:SF63">
    <property type="entry name" value="V-TYPE PROTON ATPASE SUBUNIT A"/>
    <property type="match status" value="1"/>
</dbReference>
<name>A0ABN8HMK5_9NEOP</name>
<evidence type="ECO:0000256" key="8">
    <source>
        <dbReference type="RuleBase" id="RU361189"/>
    </source>
</evidence>
<evidence type="ECO:0000256" key="2">
    <source>
        <dbReference type="ARBA" id="ARBA00009904"/>
    </source>
</evidence>
<dbReference type="Pfam" id="PF01496">
    <property type="entry name" value="V_ATPase_I"/>
    <property type="match status" value="1"/>
</dbReference>
<reference evidence="9" key="1">
    <citation type="submission" date="2022-03" db="EMBL/GenBank/DDBJ databases">
        <authorList>
            <person name="Martin H S."/>
        </authorList>
    </citation>
    <scope>NUCLEOTIDE SEQUENCE</scope>
</reference>
<comment type="similarity">
    <text evidence="2 8">Belongs to the V-ATPase 116 kDa subunit family.</text>
</comment>
<keyword evidence="7" id="KW-0472">Membrane</keyword>
<accession>A0ABN8HMK5</accession>
<comment type="subcellular location">
    <subcellularLocation>
        <location evidence="1">Membrane</location>
        <topology evidence="1">Multi-pass membrane protein</topology>
    </subcellularLocation>
</comment>
<dbReference type="PANTHER" id="PTHR11629">
    <property type="entry name" value="VACUOLAR PROTON ATPASES"/>
    <property type="match status" value="1"/>
</dbReference>
<evidence type="ECO:0000256" key="3">
    <source>
        <dbReference type="ARBA" id="ARBA00022448"/>
    </source>
</evidence>
<comment type="function">
    <text evidence="8">Essential component of the vacuolar proton pump (V-ATPase), a multimeric enzyme that catalyzes the translocation of protons across the membranes. Required for assembly and activity of the V-ATPase.</text>
</comment>
<evidence type="ECO:0000256" key="4">
    <source>
        <dbReference type="ARBA" id="ARBA00022692"/>
    </source>
</evidence>
<dbReference type="InterPro" id="IPR002490">
    <property type="entry name" value="V-ATPase_116kDa_su"/>
</dbReference>
<evidence type="ECO:0000256" key="7">
    <source>
        <dbReference type="ARBA" id="ARBA00023136"/>
    </source>
</evidence>
<protein>
    <recommendedName>
        <fullName evidence="8">V-type proton ATPase subunit a</fullName>
    </recommendedName>
</protein>
<gene>
    <name evidence="9" type="ORF">IPOD504_LOCUS477</name>
</gene>
<dbReference type="EMBL" id="OW152813">
    <property type="protein sequence ID" value="CAH2035251.1"/>
    <property type="molecule type" value="Genomic_DNA"/>
</dbReference>
<sequence>MMLWRVSRGNIYYKQASEDAILLDPATGKDIRKVAFLAICQGEQLNSRMDKVCAGFRVNLYPCPETKDERMDMTIKLNTRICDLEQVCPD</sequence>